<name>A0A6A5YKA7_9PLEO</name>
<sequence length="242" mass="27556">MFDITTFNAVFERLAKDDVDLKKYWRLLLSVYIPDTSVSYIAEADFRMGGDSERWTRPFVIENNERSHLALECLGDSPLSPSQPCTRNLARPCDTLLSHGTITFLYEKRPRCIPVTFLYERRPRCIPVLPHIQAQLNEQVRDLTIATGPRTALQNIALSTCLLRTCRQIHHEAASALYKQNTFMFKATKGLSIWAQRSFVEVVVQWTISLGPAPELLSRVAVDLRGEGSHYRRPVPRLPEGG</sequence>
<reference evidence="1" key="1">
    <citation type="journal article" date="2020" name="Stud. Mycol.">
        <title>101 Dothideomycetes genomes: a test case for predicting lifestyles and emergence of pathogens.</title>
        <authorList>
            <person name="Haridas S."/>
            <person name="Albert R."/>
            <person name="Binder M."/>
            <person name="Bloem J."/>
            <person name="Labutti K."/>
            <person name="Salamov A."/>
            <person name="Andreopoulos B."/>
            <person name="Baker S."/>
            <person name="Barry K."/>
            <person name="Bills G."/>
            <person name="Bluhm B."/>
            <person name="Cannon C."/>
            <person name="Castanera R."/>
            <person name="Culley D."/>
            <person name="Daum C."/>
            <person name="Ezra D."/>
            <person name="Gonzalez J."/>
            <person name="Henrissat B."/>
            <person name="Kuo A."/>
            <person name="Liang C."/>
            <person name="Lipzen A."/>
            <person name="Lutzoni F."/>
            <person name="Magnuson J."/>
            <person name="Mondo S."/>
            <person name="Nolan M."/>
            <person name="Ohm R."/>
            <person name="Pangilinan J."/>
            <person name="Park H.-J."/>
            <person name="Ramirez L."/>
            <person name="Alfaro M."/>
            <person name="Sun H."/>
            <person name="Tritt A."/>
            <person name="Yoshinaga Y."/>
            <person name="Zwiers L.-H."/>
            <person name="Turgeon B."/>
            <person name="Goodwin S."/>
            <person name="Spatafora J."/>
            <person name="Crous P."/>
            <person name="Grigoriev I."/>
        </authorList>
    </citation>
    <scope>NUCLEOTIDE SEQUENCE</scope>
    <source>
        <strain evidence="1">CBS 627.86</strain>
    </source>
</reference>
<keyword evidence="2" id="KW-1185">Reference proteome</keyword>
<accession>A0A6A5YKA7</accession>
<evidence type="ECO:0000313" key="1">
    <source>
        <dbReference type="EMBL" id="KAF2107602.1"/>
    </source>
</evidence>
<gene>
    <name evidence="1" type="ORF">BDV96DRAFT_653680</name>
</gene>
<dbReference type="EMBL" id="ML977353">
    <property type="protein sequence ID" value="KAF2107602.1"/>
    <property type="molecule type" value="Genomic_DNA"/>
</dbReference>
<evidence type="ECO:0000313" key="2">
    <source>
        <dbReference type="Proteomes" id="UP000799770"/>
    </source>
</evidence>
<proteinExistence type="predicted"/>
<organism evidence="1 2">
    <name type="scientific">Lophiotrema nucula</name>
    <dbReference type="NCBI Taxonomy" id="690887"/>
    <lineage>
        <taxon>Eukaryota</taxon>
        <taxon>Fungi</taxon>
        <taxon>Dikarya</taxon>
        <taxon>Ascomycota</taxon>
        <taxon>Pezizomycotina</taxon>
        <taxon>Dothideomycetes</taxon>
        <taxon>Pleosporomycetidae</taxon>
        <taxon>Pleosporales</taxon>
        <taxon>Lophiotremataceae</taxon>
        <taxon>Lophiotrema</taxon>
    </lineage>
</organism>
<dbReference type="AlphaFoldDB" id="A0A6A5YKA7"/>
<protein>
    <submittedName>
        <fullName evidence="1">Uncharacterized protein</fullName>
    </submittedName>
</protein>
<dbReference type="Proteomes" id="UP000799770">
    <property type="component" value="Unassembled WGS sequence"/>
</dbReference>